<dbReference type="EMBL" id="CAJHOE010000005">
    <property type="protein sequence ID" value="CAD7289042.1"/>
    <property type="molecule type" value="Genomic_DNA"/>
</dbReference>
<accession>A0ABN7KC65</accession>
<keyword evidence="1" id="KW-0472">Membrane</keyword>
<keyword evidence="1" id="KW-0812">Transmembrane</keyword>
<dbReference type="PANTHER" id="PTHR40106">
    <property type="entry name" value="INNER MEMBRANE PROTEIN RCLC"/>
    <property type="match status" value="1"/>
</dbReference>
<comment type="caution">
    <text evidence="2">The sequence shown here is derived from an EMBL/GenBank/DDBJ whole genome shotgun (WGS) entry which is preliminary data.</text>
</comment>
<gene>
    <name evidence="2" type="primary">rclC</name>
    <name evidence="2" type="ORF">LMG8286_01627</name>
</gene>
<dbReference type="Proteomes" id="UP000789359">
    <property type="component" value="Unassembled WGS sequence"/>
</dbReference>
<feature type="transmembrane region" description="Helical" evidence="1">
    <location>
        <begin position="126"/>
        <end position="144"/>
    </location>
</feature>
<evidence type="ECO:0000313" key="2">
    <source>
        <dbReference type="EMBL" id="CAD7289042.1"/>
    </source>
</evidence>
<dbReference type="PANTHER" id="PTHR40106:SF1">
    <property type="entry name" value="INNER MEMBRANE PROTEIN RCLC"/>
    <property type="match status" value="1"/>
</dbReference>
<sequence>MQKYLEFLANSQKCFVNYISVAIFIVMAWIGGLKVVQYEADGIVPFVTNSPFFSYMLNNKDIVDNGKGKMVAEYNLHKNPEGLVVPKNIEWHKSNGTYTASYFIGFMICTIGTLVLLGIWFPKAGLVGGLLTFGMSIVTLSFLITTPETWVPNLGNPALGITESPNHGFPYLSGAGRLVIKDIIMSAGGLIVASNAARRILEKCKGACA</sequence>
<proteinExistence type="predicted"/>
<organism evidence="2 3">
    <name type="scientific">Campylobacter suis</name>
    <dbReference type="NCBI Taxonomy" id="2790657"/>
    <lineage>
        <taxon>Bacteria</taxon>
        <taxon>Pseudomonadati</taxon>
        <taxon>Campylobacterota</taxon>
        <taxon>Epsilonproteobacteria</taxon>
        <taxon>Campylobacterales</taxon>
        <taxon>Campylobacteraceae</taxon>
        <taxon>Campylobacter</taxon>
    </lineage>
</organism>
<feature type="transmembrane region" description="Helical" evidence="1">
    <location>
        <begin position="15"/>
        <end position="36"/>
    </location>
</feature>
<dbReference type="RefSeq" id="WP_230057368.1">
    <property type="nucleotide sequence ID" value="NZ_CAJHOE010000005.1"/>
</dbReference>
<name>A0ABN7KC65_9BACT</name>
<dbReference type="InterPro" id="IPR007339">
    <property type="entry name" value="RclC-like"/>
</dbReference>
<dbReference type="Pfam" id="PF04224">
    <property type="entry name" value="DUF417"/>
    <property type="match status" value="1"/>
</dbReference>
<protein>
    <submittedName>
        <fullName evidence="2">Inner membrane protein RclC</fullName>
    </submittedName>
</protein>
<feature type="transmembrane region" description="Helical" evidence="1">
    <location>
        <begin position="100"/>
        <end position="120"/>
    </location>
</feature>
<keyword evidence="1" id="KW-1133">Transmembrane helix</keyword>
<evidence type="ECO:0000256" key="1">
    <source>
        <dbReference type="SAM" id="Phobius"/>
    </source>
</evidence>
<reference evidence="2 3" key="1">
    <citation type="submission" date="2020-11" db="EMBL/GenBank/DDBJ databases">
        <authorList>
            <person name="Peeters C."/>
        </authorList>
    </citation>
    <scope>NUCLEOTIDE SEQUENCE [LARGE SCALE GENOMIC DNA]</scope>
    <source>
        <strain evidence="2 3">LMG 8286</strain>
    </source>
</reference>
<keyword evidence="3" id="KW-1185">Reference proteome</keyword>
<evidence type="ECO:0000313" key="3">
    <source>
        <dbReference type="Proteomes" id="UP000789359"/>
    </source>
</evidence>